<proteinExistence type="predicted"/>
<keyword evidence="3" id="KW-1185">Reference proteome</keyword>
<evidence type="ECO:0000313" key="3">
    <source>
        <dbReference type="Proteomes" id="UP000824621"/>
    </source>
</evidence>
<organism evidence="2 3">
    <name type="scientific">Pacificimonas aurantium</name>
    <dbReference type="NCBI Taxonomy" id="1250540"/>
    <lineage>
        <taxon>Bacteria</taxon>
        <taxon>Pseudomonadati</taxon>
        <taxon>Pseudomonadota</taxon>
        <taxon>Alphaproteobacteria</taxon>
        <taxon>Sphingomonadales</taxon>
        <taxon>Sphingosinicellaceae</taxon>
        <taxon>Pacificimonas</taxon>
    </lineage>
</organism>
<dbReference type="Proteomes" id="UP000824621">
    <property type="component" value="Unassembled WGS sequence"/>
</dbReference>
<evidence type="ECO:0000256" key="1">
    <source>
        <dbReference type="SAM" id="MobiDB-lite"/>
    </source>
</evidence>
<dbReference type="RefSeq" id="WP_156170874.1">
    <property type="nucleotide sequence ID" value="NZ_JAGSGB010000002.1"/>
</dbReference>
<dbReference type="EMBL" id="JAGSGB010000002">
    <property type="protein sequence ID" value="MBZ6378983.1"/>
    <property type="molecule type" value="Genomic_DNA"/>
</dbReference>
<protein>
    <submittedName>
        <fullName evidence="2">Uncharacterized protein</fullName>
    </submittedName>
</protein>
<comment type="caution">
    <text evidence="2">The sequence shown here is derived from an EMBL/GenBank/DDBJ whole genome shotgun (WGS) entry which is preliminary data.</text>
</comment>
<feature type="region of interest" description="Disordered" evidence="1">
    <location>
        <begin position="1"/>
        <end position="21"/>
    </location>
</feature>
<reference evidence="2 3" key="1">
    <citation type="submission" date="2021-04" db="EMBL/GenBank/DDBJ databases">
        <authorList>
            <person name="Pira H."/>
            <person name="Risdian C."/>
            <person name="Wink J."/>
        </authorList>
    </citation>
    <scope>NUCLEOTIDE SEQUENCE [LARGE SCALE GENOMIC DNA]</scope>
    <source>
        <strain evidence="2 3">DSM 107782</strain>
    </source>
</reference>
<sequence>MFDKYTGPSENGLTTCEGASLPTQTGETALVASKQSADMPSHGASVLPLWLCIGSSPSEWCIISAQSEASIFSD</sequence>
<gene>
    <name evidence="2" type="ORF">KCN53_10110</name>
</gene>
<name>A0ABS7WKQ1_9SPHN</name>
<accession>A0ABS7WKQ1</accession>
<evidence type="ECO:0000313" key="2">
    <source>
        <dbReference type="EMBL" id="MBZ6378983.1"/>
    </source>
</evidence>